<accession>A0ABR8H3E2</accession>
<sequence>MIDFNKYKALTFDCYGTLIDWESGILGALKPVLLSHNQNLDDNQILELFAQLEAEIQQGEFIKYREVLHRVVEKLGEKIGFEPTNDQINSLPDSIQYWQPFPDTVEALKTLKQKFGLVIISNIDDDLFAFSAKHLEVEFDEIITAQQVKSYKPSLNNFKVAIERINLPLEEILHVAASVYHDIVPAKSLGLSTIWVNRRAGQQGTGATVSALSQPDLEVPDLKTLAALSLGKWGVGSVGDEGEGADKGDEGTRGQGRQRE</sequence>
<dbReference type="SFLD" id="SFLDG01129">
    <property type="entry name" value="C1.5:_HAD__Beta-PGM__Phosphata"/>
    <property type="match status" value="1"/>
</dbReference>
<dbReference type="RefSeq" id="WP_190948162.1">
    <property type="nucleotide sequence ID" value="NZ_JACJTC010000002.1"/>
</dbReference>
<dbReference type="Proteomes" id="UP000606396">
    <property type="component" value="Unassembled WGS sequence"/>
</dbReference>
<dbReference type="NCBIfam" id="TIGR01428">
    <property type="entry name" value="HAD_type_II"/>
    <property type="match status" value="1"/>
</dbReference>
<dbReference type="EMBL" id="JACJTC010000002">
    <property type="protein sequence ID" value="MBD2610099.1"/>
    <property type="molecule type" value="Genomic_DNA"/>
</dbReference>
<feature type="compositionally biased region" description="Basic and acidic residues" evidence="2">
    <location>
        <begin position="244"/>
        <end position="260"/>
    </location>
</feature>
<evidence type="ECO:0000313" key="4">
    <source>
        <dbReference type="Proteomes" id="UP000606396"/>
    </source>
</evidence>
<organism evidence="3 4">
    <name type="scientific">Nostoc punctiforme FACHB-252</name>
    <dbReference type="NCBI Taxonomy" id="1357509"/>
    <lineage>
        <taxon>Bacteria</taxon>
        <taxon>Bacillati</taxon>
        <taxon>Cyanobacteriota</taxon>
        <taxon>Cyanophyceae</taxon>
        <taxon>Nostocales</taxon>
        <taxon>Nostocaceae</taxon>
        <taxon>Nostoc</taxon>
    </lineage>
</organism>
<dbReference type="PANTHER" id="PTHR43316:SF9">
    <property type="entry name" value="ACID DEHALOGENASE, PUTATIVE (AFU_ORTHOLOGUE AFUA_6G14460)-RELATED"/>
    <property type="match status" value="1"/>
</dbReference>
<dbReference type="CDD" id="cd02588">
    <property type="entry name" value="HAD_L2-DEX"/>
    <property type="match status" value="1"/>
</dbReference>
<keyword evidence="4" id="KW-1185">Reference proteome</keyword>
<dbReference type="InterPro" id="IPR051540">
    <property type="entry name" value="S-2-haloacid_dehalogenase"/>
</dbReference>
<dbReference type="InterPro" id="IPR006328">
    <property type="entry name" value="2-HAD"/>
</dbReference>
<dbReference type="Pfam" id="PF00702">
    <property type="entry name" value="Hydrolase"/>
    <property type="match status" value="1"/>
</dbReference>
<dbReference type="Gene3D" id="1.10.150.750">
    <property type="match status" value="1"/>
</dbReference>
<dbReference type="InterPro" id="IPR006439">
    <property type="entry name" value="HAD-SF_hydro_IA"/>
</dbReference>
<keyword evidence="1" id="KW-0378">Hydrolase</keyword>
<proteinExistence type="predicted"/>
<dbReference type="PANTHER" id="PTHR43316">
    <property type="entry name" value="HYDROLASE, HALOACID DELAHOGENASE-RELATED"/>
    <property type="match status" value="1"/>
</dbReference>
<dbReference type="SFLD" id="SFLDS00003">
    <property type="entry name" value="Haloacid_Dehalogenase"/>
    <property type="match status" value="1"/>
</dbReference>
<evidence type="ECO:0000256" key="2">
    <source>
        <dbReference type="SAM" id="MobiDB-lite"/>
    </source>
</evidence>
<evidence type="ECO:0000313" key="3">
    <source>
        <dbReference type="EMBL" id="MBD2610099.1"/>
    </source>
</evidence>
<name>A0ABR8H3E2_NOSPU</name>
<dbReference type="NCBIfam" id="TIGR01493">
    <property type="entry name" value="HAD-SF-IA-v2"/>
    <property type="match status" value="1"/>
</dbReference>
<dbReference type="InterPro" id="IPR036412">
    <property type="entry name" value="HAD-like_sf"/>
</dbReference>
<dbReference type="Gene3D" id="3.40.50.1000">
    <property type="entry name" value="HAD superfamily/HAD-like"/>
    <property type="match status" value="1"/>
</dbReference>
<dbReference type="InterPro" id="IPR023214">
    <property type="entry name" value="HAD_sf"/>
</dbReference>
<gene>
    <name evidence="3" type="ORF">H6G94_02225</name>
</gene>
<protein>
    <submittedName>
        <fullName evidence="3">Haloacid dehalogenase type II</fullName>
    </submittedName>
</protein>
<evidence type="ECO:0000256" key="1">
    <source>
        <dbReference type="ARBA" id="ARBA00022801"/>
    </source>
</evidence>
<comment type="caution">
    <text evidence="3">The sequence shown here is derived from an EMBL/GenBank/DDBJ whole genome shotgun (WGS) entry which is preliminary data.</text>
</comment>
<feature type="region of interest" description="Disordered" evidence="2">
    <location>
        <begin position="234"/>
        <end position="260"/>
    </location>
</feature>
<dbReference type="PRINTS" id="PR00413">
    <property type="entry name" value="HADHALOGNASE"/>
</dbReference>
<reference evidence="3 4" key="1">
    <citation type="journal article" date="2020" name="ISME J.">
        <title>Comparative genomics reveals insights into cyanobacterial evolution and habitat adaptation.</title>
        <authorList>
            <person name="Chen M.Y."/>
            <person name="Teng W.K."/>
            <person name="Zhao L."/>
            <person name="Hu C.X."/>
            <person name="Zhou Y.K."/>
            <person name="Han B.P."/>
            <person name="Song L.R."/>
            <person name="Shu W.S."/>
        </authorList>
    </citation>
    <scope>NUCLEOTIDE SEQUENCE [LARGE SCALE GENOMIC DNA]</scope>
    <source>
        <strain evidence="3 4">FACHB-252</strain>
    </source>
</reference>
<dbReference type="SUPFAM" id="SSF56784">
    <property type="entry name" value="HAD-like"/>
    <property type="match status" value="1"/>
</dbReference>